<sequence length="148" mass="16005">MLGLVFLVSALSWLAPLPLALLFREITRRTPADTFKLTWLFGAGFFAAHLLWLPSSLSGFLGPGAVILSALLIATLASLWGLTAALTRRLLGPATLWGLPLAWTVMDALRATGPFGFTWGSLGYAWAPTPLVQVADLGGLPWWGCWWL</sequence>
<feature type="transmembrane region" description="Helical" evidence="1">
    <location>
        <begin position="35"/>
        <end position="54"/>
    </location>
</feature>
<dbReference type="EMBL" id="JBHSWB010000002">
    <property type="protein sequence ID" value="MFC6662835.1"/>
    <property type="molecule type" value="Genomic_DNA"/>
</dbReference>
<dbReference type="InterPro" id="IPR004563">
    <property type="entry name" value="Apolipo_AcylTrfase"/>
</dbReference>
<dbReference type="Pfam" id="PF20154">
    <property type="entry name" value="LNT_N"/>
    <property type="match status" value="1"/>
</dbReference>
<evidence type="ECO:0000313" key="4">
    <source>
        <dbReference type="Proteomes" id="UP001596317"/>
    </source>
</evidence>
<dbReference type="PANTHER" id="PTHR38686">
    <property type="entry name" value="APOLIPOPROTEIN N-ACYLTRANSFERASE"/>
    <property type="match status" value="1"/>
</dbReference>
<organism evidence="3 4">
    <name type="scientific">Deinococcus multiflagellatus</name>
    <dbReference type="NCBI Taxonomy" id="1656887"/>
    <lineage>
        <taxon>Bacteria</taxon>
        <taxon>Thermotogati</taxon>
        <taxon>Deinococcota</taxon>
        <taxon>Deinococci</taxon>
        <taxon>Deinococcales</taxon>
        <taxon>Deinococcaceae</taxon>
        <taxon>Deinococcus</taxon>
    </lineage>
</organism>
<reference evidence="4" key="1">
    <citation type="journal article" date="2019" name="Int. J. Syst. Evol. Microbiol.">
        <title>The Global Catalogue of Microorganisms (GCM) 10K type strain sequencing project: providing services to taxonomists for standard genome sequencing and annotation.</title>
        <authorList>
            <consortium name="The Broad Institute Genomics Platform"/>
            <consortium name="The Broad Institute Genome Sequencing Center for Infectious Disease"/>
            <person name="Wu L."/>
            <person name="Ma J."/>
        </authorList>
    </citation>
    <scope>NUCLEOTIDE SEQUENCE [LARGE SCALE GENOMIC DNA]</scope>
    <source>
        <strain evidence="4">CCUG 63830</strain>
    </source>
</reference>
<dbReference type="InterPro" id="IPR045378">
    <property type="entry name" value="LNT_N"/>
</dbReference>
<dbReference type="Proteomes" id="UP001596317">
    <property type="component" value="Unassembled WGS sequence"/>
</dbReference>
<keyword evidence="4" id="KW-1185">Reference proteome</keyword>
<dbReference type="PANTHER" id="PTHR38686:SF1">
    <property type="entry name" value="APOLIPOPROTEIN N-ACYLTRANSFERASE"/>
    <property type="match status" value="1"/>
</dbReference>
<proteinExistence type="predicted"/>
<gene>
    <name evidence="3" type="ORF">ACFP90_22595</name>
</gene>
<keyword evidence="1" id="KW-0472">Membrane</keyword>
<evidence type="ECO:0000259" key="2">
    <source>
        <dbReference type="Pfam" id="PF20154"/>
    </source>
</evidence>
<dbReference type="RefSeq" id="WP_380058759.1">
    <property type="nucleotide sequence ID" value="NZ_JBHSWB010000002.1"/>
</dbReference>
<evidence type="ECO:0000313" key="3">
    <source>
        <dbReference type="EMBL" id="MFC6662835.1"/>
    </source>
</evidence>
<protein>
    <recommendedName>
        <fullName evidence="2">Apolipoprotein N-acyltransferase N-terminal domain-containing protein</fullName>
    </recommendedName>
</protein>
<keyword evidence="1" id="KW-1133">Transmembrane helix</keyword>
<name>A0ABW1ZPH1_9DEIO</name>
<feature type="domain" description="Apolipoprotein N-acyltransferase N-terminal" evidence="2">
    <location>
        <begin position="4"/>
        <end position="141"/>
    </location>
</feature>
<feature type="transmembrane region" description="Helical" evidence="1">
    <location>
        <begin position="60"/>
        <end position="82"/>
    </location>
</feature>
<accession>A0ABW1ZPH1</accession>
<keyword evidence="1" id="KW-0812">Transmembrane</keyword>
<feature type="transmembrane region" description="Helical" evidence="1">
    <location>
        <begin position="6"/>
        <end position="23"/>
    </location>
</feature>
<evidence type="ECO:0000256" key="1">
    <source>
        <dbReference type="SAM" id="Phobius"/>
    </source>
</evidence>
<comment type="caution">
    <text evidence="3">The sequence shown here is derived from an EMBL/GenBank/DDBJ whole genome shotgun (WGS) entry which is preliminary data.</text>
</comment>